<keyword evidence="3" id="KW-1185">Reference proteome</keyword>
<evidence type="ECO:0000256" key="1">
    <source>
        <dbReference type="SAM" id="Phobius"/>
    </source>
</evidence>
<evidence type="ECO:0000313" key="3">
    <source>
        <dbReference type="Proteomes" id="UP001196136"/>
    </source>
</evidence>
<feature type="transmembrane region" description="Helical" evidence="1">
    <location>
        <begin position="81"/>
        <end position="100"/>
    </location>
</feature>
<keyword evidence="1" id="KW-0812">Transmembrane</keyword>
<reference evidence="2 3" key="1">
    <citation type="submission" date="2021-08" db="EMBL/GenBank/DDBJ databases">
        <title>Muricauda profundi sp. nov., a marine bacterium isolated from deep seawater of the Mariana Trench.</title>
        <authorList>
            <person name="Wei Y."/>
        </authorList>
    </citation>
    <scope>NUCLEOTIDE SEQUENCE [LARGE SCALE GENOMIC DNA]</scope>
    <source>
        <strain evidence="2 3">W52</strain>
    </source>
</reference>
<keyword evidence="1" id="KW-0472">Membrane</keyword>
<name>A0ABS7EY96_9FLAO</name>
<accession>A0ABS7EY96</accession>
<dbReference type="EMBL" id="JAHZSV010000043">
    <property type="protein sequence ID" value="MBW8201772.1"/>
    <property type="molecule type" value="Genomic_DNA"/>
</dbReference>
<protein>
    <recommendedName>
        <fullName evidence="4">SLATT domain-containing protein</fullName>
    </recommendedName>
</protein>
<dbReference type="RefSeq" id="WP_220115072.1">
    <property type="nucleotide sequence ID" value="NZ_JAHZSV010000043.1"/>
</dbReference>
<sequence>MQKKLFLVREFTLEKGFLRIQFRNLTSSEEFNIPYEEIDFSKTVWQKETDNVMLIVTLVFGVFFLINIFNPDNYPDGSGLIGVSIFLFIVTCLSGLVTYIKSKNVLLIPTHNNGYLEFIKNKPNKDEFEAFIKKLSDEITLFLKSKYAKIDLEMPVEPQLMTLGWLREKDIISEEEFENLKHNLVNKKKGGASIGFSK</sequence>
<evidence type="ECO:0000313" key="2">
    <source>
        <dbReference type="EMBL" id="MBW8201772.1"/>
    </source>
</evidence>
<evidence type="ECO:0008006" key="4">
    <source>
        <dbReference type="Google" id="ProtNLM"/>
    </source>
</evidence>
<comment type="caution">
    <text evidence="2">The sequence shown here is derived from an EMBL/GenBank/DDBJ whole genome shotgun (WGS) entry which is preliminary data.</text>
</comment>
<dbReference type="Proteomes" id="UP001196136">
    <property type="component" value="Unassembled WGS sequence"/>
</dbReference>
<feature type="transmembrane region" description="Helical" evidence="1">
    <location>
        <begin position="52"/>
        <end position="69"/>
    </location>
</feature>
<keyword evidence="1" id="KW-1133">Transmembrane helix</keyword>
<organism evidence="2 3">
    <name type="scientific">Flagellimonas abyssi</name>
    <dbReference type="NCBI Taxonomy" id="2864871"/>
    <lineage>
        <taxon>Bacteria</taxon>
        <taxon>Pseudomonadati</taxon>
        <taxon>Bacteroidota</taxon>
        <taxon>Flavobacteriia</taxon>
        <taxon>Flavobacteriales</taxon>
        <taxon>Flavobacteriaceae</taxon>
        <taxon>Flagellimonas</taxon>
    </lineage>
</organism>
<proteinExistence type="predicted"/>
<gene>
    <name evidence="2" type="ORF">K1F36_18265</name>
</gene>